<feature type="transmembrane region" description="Helical" evidence="7">
    <location>
        <begin position="242"/>
        <end position="261"/>
    </location>
</feature>
<evidence type="ECO:0000256" key="1">
    <source>
        <dbReference type="ARBA" id="ARBA00004141"/>
    </source>
</evidence>
<dbReference type="NCBIfam" id="TIGR00813">
    <property type="entry name" value="sss"/>
    <property type="match status" value="1"/>
</dbReference>
<feature type="transmembrane region" description="Helical" evidence="7">
    <location>
        <begin position="329"/>
        <end position="357"/>
    </location>
</feature>
<dbReference type="EMBL" id="JANEYT010000134">
    <property type="protein sequence ID" value="MCQ1061284.1"/>
    <property type="molecule type" value="Genomic_DNA"/>
</dbReference>
<gene>
    <name evidence="8" type="ORF">NHN17_24955</name>
</gene>
<comment type="similarity">
    <text evidence="2 6">Belongs to the sodium:solute symporter (SSF) (TC 2.A.21) family.</text>
</comment>
<sequence>MNTWTIISFTIFTAMVAIVSWLITRKEDLSTNEGFFLGGRSLSGMSIGFSVLLTNWSAAQLIGLNAQGFNYGLSNMTWTVTLAIGAVIMVCFFLPFFIKTRITTIPQYLEKRFGPVARNVFSFCILINMAVVVLPTVVYAGALGLSKMFDVSALLNISDDYSLILTIILITIIGGVYAILGGLKAVVVSDFINGIGFFIGSILILFLALKALGDNSVIAGTVELITREPDKFNAVSPETTNMPLSVIFTGMILLNVYFCCANQVYIQRAIGARSLAEGQKGILFAAVMKVVSILFLVVPGIAAYHLYGNEGIKADEAYPLLVNRLLPDYLLGFFGAIVFGAVISTFNSTVNSCSTIFSINIYQPLIKSKKSGQDRTVFAGKVFGSLLILFVAIVAPLVQYAPDGLFMFMQEFAALFAIPMLLLILAGLALKKATAKTAIPGAVLYICLYLIFKFVITGWDIHFLHTNALCFVLGAMLIAVLTYLYPGDESVAEAANTSDKEPPVPLENWKYLRIGCISALTLVVATYALASPIGLAAPVEDIPINILRIVAVSIACVFAIDYLIAKLWHKPQNVVATSES</sequence>
<feature type="transmembrane region" description="Helical" evidence="7">
    <location>
        <begin position="282"/>
        <end position="307"/>
    </location>
</feature>
<evidence type="ECO:0000313" key="8">
    <source>
        <dbReference type="EMBL" id="MCQ1061284.1"/>
    </source>
</evidence>
<evidence type="ECO:0000256" key="7">
    <source>
        <dbReference type="SAM" id="Phobius"/>
    </source>
</evidence>
<comment type="subcellular location">
    <subcellularLocation>
        <location evidence="1">Membrane</location>
        <topology evidence="1">Multi-pass membrane protein</topology>
    </subcellularLocation>
</comment>
<dbReference type="Proteomes" id="UP001524460">
    <property type="component" value="Unassembled WGS sequence"/>
</dbReference>
<dbReference type="Pfam" id="PF00474">
    <property type="entry name" value="SSF"/>
    <property type="match status" value="1"/>
</dbReference>
<dbReference type="PANTHER" id="PTHR11819">
    <property type="entry name" value="SOLUTE CARRIER FAMILY 5"/>
    <property type="match status" value="1"/>
</dbReference>
<feature type="transmembrane region" description="Helical" evidence="7">
    <location>
        <begin position="412"/>
        <end position="430"/>
    </location>
</feature>
<reference evidence="8 9" key="1">
    <citation type="submission" date="2022-07" db="EMBL/GenBank/DDBJ databases">
        <title>Photobacterium pectinilyticum sp. nov., a marine bacterium isolated from surface seawater of Qingdao offshore.</title>
        <authorList>
            <person name="Wang X."/>
        </authorList>
    </citation>
    <scope>NUCLEOTIDE SEQUENCE [LARGE SCALE GENOMIC DNA]</scope>
    <source>
        <strain evidence="8 9">ZSDE20</strain>
    </source>
</reference>
<accession>A0ABT1ND77</accession>
<feature type="transmembrane region" description="Helical" evidence="7">
    <location>
        <begin position="442"/>
        <end position="459"/>
    </location>
</feature>
<evidence type="ECO:0000256" key="6">
    <source>
        <dbReference type="RuleBase" id="RU362091"/>
    </source>
</evidence>
<evidence type="ECO:0000256" key="2">
    <source>
        <dbReference type="ARBA" id="ARBA00006434"/>
    </source>
</evidence>
<feature type="transmembrane region" description="Helical" evidence="7">
    <location>
        <begin position="465"/>
        <end position="485"/>
    </location>
</feature>
<dbReference type="InterPro" id="IPR001734">
    <property type="entry name" value="Na/solute_symporter"/>
</dbReference>
<dbReference type="PROSITE" id="PS50283">
    <property type="entry name" value="NA_SOLUT_SYMP_3"/>
    <property type="match status" value="1"/>
</dbReference>
<keyword evidence="4 7" id="KW-1133">Transmembrane helix</keyword>
<dbReference type="NCBIfam" id="NF007790">
    <property type="entry name" value="PRK10484.1"/>
    <property type="match status" value="1"/>
</dbReference>
<feature type="transmembrane region" description="Helical" evidence="7">
    <location>
        <begin position="35"/>
        <end position="56"/>
    </location>
</feature>
<evidence type="ECO:0000256" key="3">
    <source>
        <dbReference type="ARBA" id="ARBA00022692"/>
    </source>
</evidence>
<feature type="transmembrane region" description="Helical" evidence="7">
    <location>
        <begin position="511"/>
        <end position="530"/>
    </location>
</feature>
<dbReference type="PANTHER" id="PTHR11819:SF195">
    <property type="entry name" value="SODIUM_GLUCOSE COTRANSPORTER 4"/>
    <property type="match status" value="1"/>
</dbReference>
<protein>
    <submittedName>
        <fullName evidence="8">Solute:sodium symporter family transporter</fullName>
    </submittedName>
</protein>
<proteinExistence type="inferred from homology"/>
<dbReference type="Gene3D" id="1.20.1730.10">
    <property type="entry name" value="Sodium/glucose cotransporter"/>
    <property type="match status" value="1"/>
</dbReference>
<evidence type="ECO:0000256" key="5">
    <source>
        <dbReference type="ARBA" id="ARBA00023136"/>
    </source>
</evidence>
<dbReference type="CDD" id="cd10328">
    <property type="entry name" value="SLC5sbd_YidK"/>
    <property type="match status" value="1"/>
</dbReference>
<keyword evidence="9" id="KW-1185">Reference proteome</keyword>
<feature type="transmembrane region" description="Helical" evidence="7">
    <location>
        <begin position="76"/>
        <end position="98"/>
    </location>
</feature>
<name>A0ABT1ND77_9GAMM</name>
<feature type="transmembrane region" description="Helical" evidence="7">
    <location>
        <begin position="542"/>
        <end position="564"/>
    </location>
</feature>
<feature type="transmembrane region" description="Helical" evidence="7">
    <location>
        <begin position="378"/>
        <end position="400"/>
    </location>
</feature>
<dbReference type="InterPro" id="IPR038377">
    <property type="entry name" value="Na/Glc_symporter_sf"/>
</dbReference>
<keyword evidence="5 7" id="KW-0472">Membrane</keyword>
<keyword evidence="3 7" id="KW-0812">Transmembrane</keyword>
<evidence type="ECO:0000256" key="4">
    <source>
        <dbReference type="ARBA" id="ARBA00022989"/>
    </source>
</evidence>
<dbReference type="RefSeq" id="WP_255045400.1">
    <property type="nucleotide sequence ID" value="NZ_JANEYT010000134.1"/>
</dbReference>
<feature type="transmembrane region" description="Helical" evidence="7">
    <location>
        <begin position="187"/>
        <end position="209"/>
    </location>
</feature>
<evidence type="ECO:0000313" key="9">
    <source>
        <dbReference type="Proteomes" id="UP001524460"/>
    </source>
</evidence>
<feature type="transmembrane region" description="Helical" evidence="7">
    <location>
        <begin position="161"/>
        <end position="180"/>
    </location>
</feature>
<organism evidence="8 9">
    <name type="scientific">Photobacterium pectinilyticum</name>
    <dbReference type="NCBI Taxonomy" id="2906793"/>
    <lineage>
        <taxon>Bacteria</taxon>
        <taxon>Pseudomonadati</taxon>
        <taxon>Pseudomonadota</taxon>
        <taxon>Gammaproteobacteria</taxon>
        <taxon>Vibrionales</taxon>
        <taxon>Vibrionaceae</taxon>
        <taxon>Photobacterium</taxon>
    </lineage>
</organism>
<feature type="transmembrane region" description="Helical" evidence="7">
    <location>
        <begin position="119"/>
        <end position="141"/>
    </location>
</feature>
<comment type="caution">
    <text evidence="8">The sequence shown here is derived from an EMBL/GenBank/DDBJ whole genome shotgun (WGS) entry which is preliminary data.</text>
</comment>
<feature type="transmembrane region" description="Helical" evidence="7">
    <location>
        <begin position="6"/>
        <end position="23"/>
    </location>
</feature>